<name>A0AAV2N241_9HYME</name>
<dbReference type="Proteomes" id="UP001497644">
    <property type="component" value="Chromosome 1"/>
</dbReference>
<accession>A0AAV2N241</accession>
<evidence type="ECO:0000313" key="3">
    <source>
        <dbReference type="Proteomes" id="UP001497644"/>
    </source>
</evidence>
<feature type="region of interest" description="Disordered" evidence="1">
    <location>
        <begin position="1"/>
        <end position="51"/>
    </location>
</feature>
<sequence>MVYTDINGSAIKGPYQEIKKDKEERTSSREQQQYQQQQASKKNDKYGSWGSIFKNKDNFVDMHIC</sequence>
<evidence type="ECO:0000256" key="1">
    <source>
        <dbReference type="SAM" id="MobiDB-lite"/>
    </source>
</evidence>
<gene>
    <name evidence="2" type="ORF">LPLAT_LOCUS481</name>
</gene>
<reference evidence="2 3" key="1">
    <citation type="submission" date="2024-04" db="EMBL/GenBank/DDBJ databases">
        <authorList>
            <consortium name="Molecular Ecology Group"/>
        </authorList>
    </citation>
    <scope>NUCLEOTIDE SEQUENCE [LARGE SCALE GENOMIC DNA]</scope>
</reference>
<organism evidence="2 3">
    <name type="scientific">Lasius platythorax</name>
    <dbReference type="NCBI Taxonomy" id="488582"/>
    <lineage>
        <taxon>Eukaryota</taxon>
        <taxon>Metazoa</taxon>
        <taxon>Ecdysozoa</taxon>
        <taxon>Arthropoda</taxon>
        <taxon>Hexapoda</taxon>
        <taxon>Insecta</taxon>
        <taxon>Pterygota</taxon>
        <taxon>Neoptera</taxon>
        <taxon>Endopterygota</taxon>
        <taxon>Hymenoptera</taxon>
        <taxon>Apocrita</taxon>
        <taxon>Aculeata</taxon>
        <taxon>Formicoidea</taxon>
        <taxon>Formicidae</taxon>
        <taxon>Formicinae</taxon>
        <taxon>Lasius</taxon>
        <taxon>Lasius</taxon>
    </lineage>
</organism>
<feature type="compositionally biased region" description="Basic and acidic residues" evidence="1">
    <location>
        <begin position="17"/>
        <end position="28"/>
    </location>
</feature>
<dbReference type="EMBL" id="OZ034824">
    <property type="protein sequence ID" value="CAL1673630.1"/>
    <property type="molecule type" value="Genomic_DNA"/>
</dbReference>
<dbReference type="AlphaFoldDB" id="A0AAV2N241"/>
<proteinExistence type="predicted"/>
<evidence type="ECO:0000313" key="2">
    <source>
        <dbReference type="EMBL" id="CAL1673630.1"/>
    </source>
</evidence>
<keyword evidence="3" id="KW-1185">Reference proteome</keyword>
<protein>
    <submittedName>
        <fullName evidence="2">Uncharacterized protein</fullName>
    </submittedName>
</protein>